<dbReference type="Pfam" id="PF02770">
    <property type="entry name" value="Acyl-CoA_dh_M"/>
    <property type="match status" value="1"/>
</dbReference>
<organism evidence="10 11">
    <name type="scientific">Amphibacillus marinus</name>
    <dbReference type="NCBI Taxonomy" id="872970"/>
    <lineage>
        <taxon>Bacteria</taxon>
        <taxon>Bacillati</taxon>
        <taxon>Bacillota</taxon>
        <taxon>Bacilli</taxon>
        <taxon>Bacillales</taxon>
        <taxon>Bacillaceae</taxon>
        <taxon>Amphibacillus</taxon>
    </lineage>
</organism>
<feature type="domain" description="Acyl-CoA oxidase/dehydrogenase middle" evidence="8">
    <location>
        <begin position="129"/>
        <end position="220"/>
    </location>
</feature>
<dbReference type="EMBL" id="FODJ01000011">
    <property type="protein sequence ID" value="SEO70613.1"/>
    <property type="molecule type" value="Genomic_DNA"/>
</dbReference>
<dbReference type="PIRSF" id="PIRSF016578">
    <property type="entry name" value="HsaA"/>
    <property type="match status" value="1"/>
</dbReference>
<keyword evidence="5 6" id="KW-0560">Oxidoreductase</keyword>
<dbReference type="Pfam" id="PF00441">
    <property type="entry name" value="Acyl-CoA_dh_1"/>
    <property type="match status" value="1"/>
</dbReference>
<dbReference type="PANTHER" id="PTHR43884:SF25">
    <property type="entry name" value="ACYL-COA DEHYDROGENASE YDBM-RELATED"/>
    <property type="match status" value="1"/>
</dbReference>
<dbReference type="InterPro" id="IPR009100">
    <property type="entry name" value="AcylCoA_DH/oxidase_NM_dom_sf"/>
</dbReference>
<dbReference type="SUPFAM" id="SSF56645">
    <property type="entry name" value="Acyl-CoA dehydrogenase NM domain-like"/>
    <property type="match status" value="1"/>
</dbReference>
<dbReference type="CDD" id="cd00567">
    <property type="entry name" value="ACAD"/>
    <property type="match status" value="1"/>
</dbReference>
<keyword evidence="11" id="KW-1185">Reference proteome</keyword>
<dbReference type="OrthoDB" id="9785203at2"/>
<evidence type="ECO:0000256" key="1">
    <source>
        <dbReference type="ARBA" id="ARBA00001974"/>
    </source>
</evidence>
<evidence type="ECO:0000259" key="7">
    <source>
        <dbReference type="Pfam" id="PF00441"/>
    </source>
</evidence>
<comment type="similarity">
    <text evidence="2 6">Belongs to the acyl-CoA dehydrogenase family.</text>
</comment>
<comment type="cofactor">
    <cofactor evidence="1 6">
        <name>FAD</name>
        <dbReference type="ChEBI" id="CHEBI:57692"/>
    </cofactor>
</comment>
<gene>
    <name evidence="10" type="ORF">SAMN04488134_11161</name>
</gene>
<evidence type="ECO:0000256" key="5">
    <source>
        <dbReference type="ARBA" id="ARBA00023002"/>
    </source>
</evidence>
<evidence type="ECO:0000256" key="6">
    <source>
        <dbReference type="RuleBase" id="RU362125"/>
    </source>
</evidence>
<dbReference type="Gene3D" id="1.20.140.10">
    <property type="entry name" value="Butyryl-CoA Dehydrogenase, subunit A, domain 3"/>
    <property type="match status" value="1"/>
</dbReference>
<dbReference type="InterPro" id="IPR013786">
    <property type="entry name" value="AcylCoA_DH/ox_N"/>
</dbReference>
<proteinExistence type="inferred from homology"/>
<feature type="domain" description="Acyl-CoA dehydrogenase/oxidase N-terminal" evidence="9">
    <location>
        <begin position="11"/>
        <end position="97"/>
    </location>
</feature>
<name>A0A1H8RXF4_9BACI</name>
<keyword evidence="4 6" id="KW-0274">FAD</keyword>
<dbReference type="Gene3D" id="1.10.540.10">
    <property type="entry name" value="Acyl-CoA dehydrogenase/oxidase, N-terminal domain"/>
    <property type="match status" value="1"/>
</dbReference>
<keyword evidence="3 6" id="KW-0285">Flavoprotein</keyword>
<dbReference type="RefSeq" id="WP_091499451.1">
    <property type="nucleotide sequence ID" value="NZ_FODJ01000011.1"/>
</dbReference>
<evidence type="ECO:0000259" key="9">
    <source>
        <dbReference type="Pfam" id="PF02771"/>
    </source>
</evidence>
<evidence type="ECO:0000313" key="10">
    <source>
        <dbReference type="EMBL" id="SEO70613.1"/>
    </source>
</evidence>
<dbReference type="SUPFAM" id="SSF47203">
    <property type="entry name" value="Acyl-CoA dehydrogenase C-terminal domain-like"/>
    <property type="match status" value="1"/>
</dbReference>
<accession>A0A1H8RXF4</accession>
<evidence type="ECO:0000256" key="2">
    <source>
        <dbReference type="ARBA" id="ARBA00009347"/>
    </source>
</evidence>
<dbReference type="InterPro" id="IPR046373">
    <property type="entry name" value="Acyl-CoA_Oxase/DH_mid-dom_sf"/>
</dbReference>
<feature type="domain" description="Acyl-CoA dehydrogenase/oxidase C-terminal" evidence="7">
    <location>
        <begin position="248"/>
        <end position="365"/>
    </location>
</feature>
<sequence>MAIFDAFIQNERQQQLIKKVARLAEGVAKRVAEAEENAQLPEGTIADLKRENYFSLTLPTKLGGEGLSLYEFLLIQERLAVGDGATALSVGWHLGIVKELAEEQLWDQAVFNPFAKEIVAEQVLVNRIASERATGSPTRGGIPETIATRQGNHYLISGRKTFSTMAAVLDYYIVSAYIDDLDQVGSFLISAKLPGISIEKTWDTMSMRGTGSDDLIFDQVKVDQALLVEQNKQANPNKAKGWLLHIPACYLGIAIAARNDAINFAKNFKPNSLNTPIAEVAHIQQKIGEMDLKLMLARRFMYGVAEQWDQSGPEQRKLLSAELAATKTIATNIATEVVDLAMRIVGGRGLSKDYRFEQYYRDVRAGLHNPPMDDMVVQLLAKRALAEQ</sequence>
<dbReference type="InterPro" id="IPR037069">
    <property type="entry name" value="AcylCoA_DH/ox_N_sf"/>
</dbReference>
<dbReference type="InterPro" id="IPR006091">
    <property type="entry name" value="Acyl-CoA_Oxase/DH_mid-dom"/>
</dbReference>
<evidence type="ECO:0000259" key="8">
    <source>
        <dbReference type="Pfam" id="PF02770"/>
    </source>
</evidence>
<evidence type="ECO:0000256" key="4">
    <source>
        <dbReference type="ARBA" id="ARBA00022827"/>
    </source>
</evidence>
<dbReference type="Proteomes" id="UP000199300">
    <property type="component" value="Unassembled WGS sequence"/>
</dbReference>
<evidence type="ECO:0000256" key="3">
    <source>
        <dbReference type="ARBA" id="ARBA00022630"/>
    </source>
</evidence>
<protein>
    <submittedName>
        <fullName evidence="10">Acyl-CoA dehydrogenase</fullName>
    </submittedName>
</protein>
<dbReference type="InterPro" id="IPR036250">
    <property type="entry name" value="AcylCo_DH-like_C"/>
</dbReference>
<dbReference type="GO" id="GO:0003995">
    <property type="term" value="F:acyl-CoA dehydrogenase activity"/>
    <property type="evidence" value="ECO:0007669"/>
    <property type="project" value="TreeGrafter"/>
</dbReference>
<dbReference type="PANTHER" id="PTHR43884">
    <property type="entry name" value="ACYL-COA DEHYDROGENASE"/>
    <property type="match status" value="1"/>
</dbReference>
<dbReference type="AlphaFoldDB" id="A0A1H8RXF4"/>
<reference evidence="10 11" key="1">
    <citation type="submission" date="2016-10" db="EMBL/GenBank/DDBJ databases">
        <authorList>
            <person name="de Groot N.N."/>
        </authorList>
    </citation>
    <scope>NUCLEOTIDE SEQUENCE [LARGE SCALE GENOMIC DNA]</scope>
    <source>
        <strain evidence="10 11">CGMCC 1.10434</strain>
    </source>
</reference>
<dbReference type="Gene3D" id="2.40.110.10">
    <property type="entry name" value="Butyryl-CoA Dehydrogenase, subunit A, domain 2"/>
    <property type="match status" value="1"/>
</dbReference>
<evidence type="ECO:0000313" key="11">
    <source>
        <dbReference type="Proteomes" id="UP000199300"/>
    </source>
</evidence>
<dbReference type="Pfam" id="PF02771">
    <property type="entry name" value="Acyl-CoA_dh_N"/>
    <property type="match status" value="1"/>
</dbReference>
<dbReference type="STRING" id="872970.SAMN04488134_11161"/>
<dbReference type="GO" id="GO:0050660">
    <property type="term" value="F:flavin adenine dinucleotide binding"/>
    <property type="evidence" value="ECO:0007669"/>
    <property type="project" value="InterPro"/>
</dbReference>
<dbReference type="InterPro" id="IPR009075">
    <property type="entry name" value="AcylCo_DH/oxidase_C"/>
</dbReference>